<sequence length="68" mass="8036">MNREYIKSQILKHTSETRIKVACEKLSNEINIPDYIIYNFTRASIPREKDLAKLITILKLDLKILFNI</sequence>
<comment type="caution">
    <text evidence="1">The sequence shown here is derived from an EMBL/GenBank/DDBJ whole genome shotgun (WGS) entry which is preliminary data.</text>
</comment>
<keyword evidence="2" id="KW-1185">Reference proteome</keyword>
<dbReference type="RefSeq" id="WP_406761889.1">
    <property type="nucleotide sequence ID" value="NZ_JBJIAB010000023.1"/>
</dbReference>
<accession>A0ABW8S784</accession>
<evidence type="ECO:0000313" key="1">
    <source>
        <dbReference type="EMBL" id="MFL0166738.1"/>
    </source>
</evidence>
<reference evidence="1 2" key="1">
    <citation type="submission" date="2024-11" db="EMBL/GenBank/DDBJ databases">
        <authorList>
            <person name="Heng Y.C."/>
            <person name="Lim A.C.H."/>
            <person name="Lee J.K.Y."/>
            <person name="Kittelmann S."/>
        </authorList>
    </citation>
    <scope>NUCLEOTIDE SEQUENCE [LARGE SCALE GENOMIC DNA]</scope>
    <source>
        <strain evidence="1 2">WILCCON 0112</strain>
    </source>
</reference>
<organism evidence="1 2">
    <name type="scientific">Candidatus Clostridium helianthi</name>
    <dbReference type="NCBI Taxonomy" id="3381660"/>
    <lineage>
        <taxon>Bacteria</taxon>
        <taxon>Bacillati</taxon>
        <taxon>Bacillota</taxon>
        <taxon>Clostridia</taxon>
        <taxon>Eubacteriales</taxon>
        <taxon>Clostridiaceae</taxon>
        <taxon>Clostridium</taxon>
    </lineage>
</organism>
<name>A0ABW8S784_9CLOT</name>
<gene>
    <name evidence="1" type="ORF">ACJDTP_16855</name>
</gene>
<protein>
    <recommendedName>
        <fullName evidence="3">XRE family transcriptional regulator</fullName>
    </recommendedName>
</protein>
<dbReference type="Proteomes" id="UP001623600">
    <property type="component" value="Unassembled WGS sequence"/>
</dbReference>
<dbReference type="EMBL" id="JBJIAB010000023">
    <property type="protein sequence ID" value="MFL0166738.1"/>
    <property type="molecule type" value="Genomic_DNA"/>
</dbReference>
<evidence type="ECO:0008006" key="3">
    <source>
        <dbReference type="Google" id="ProtNLM"/>
    </source>
</evidence>
<evidence type="ECO:0000313" key="2">
    <source>
        <dbReference type="Proteomes" id="UP001623600"/>
    </source>
</evidence>
<proteinExistence type="predicted"/>